<dbReference type="Proteomes" id="UP001314170">
    <property type="component" value="Unassembled WGS sequence"/>
</dbReference>
<feature type="non-terminal residue" evidence="1">
    <location>
        <position position="60"/>
    </location>
</feature>
<dbReference type="AlphaFoldDB" id="A0AAV1RN55"/>
<evidence type="ECO:0000313" key="1">
    <source>
        <dbReference type="EMBL" id="CAK7337488.1"/>
    </source>
</evidence>
<proteinExistence type="predicted"/>
<comment type="caution">
    <text evidence="1">The sequence shown here is derived from an EMBL/GenBank/DDBJ whole genome shotgun (WGS) entry which is preliminary data.</text>
</comment>
<dbReference type="EMBL" id="CAWUPB010001087">
    <property type="protein sequence ID" value="CAK7337488.1"/>
    <property type="molecule type" value="Genomic_DNA"/>
</dbReference>
<keyword evidence="2" id="KW-1185">Reference proteome</keyword>
<feature type="non-terminal residue" evidence="1">
    <location>
        <position position="1"/>
    </location>
</feature>
<name>A0AAV1RN55_9ROSI</name>
<protein>
    <submittedName>
        <fullName evidence="1">Uncharacterized protein</fullName>
    </submittedName>
</protein>
<reference evidence="1 2" key="1">
    <citation type="submission" date="2024-01" db="EMBL/GenBank/DDBJ databases">
        <authorList>
            <person name="Waweru B."/>
        </authorList>
    </citation>
    <scope>NUCLEOTIDE SEQUENCE [LARGE SCALE GENOMIC DNA]</scope>
</reference>
<organism evidence="1 2">
    <name type="scientific">Dovyalis caffra</name>
    <dbReference type="NCBI Taxonomy" id="77055"/>
    <lineage>
        <taxon>Eukaryota</taxon>
        <taxon>Viridiplantae</taxon>
        <taxon>Streptophyta</taxon>
        <taxon>Embryophyta</taxon>
        <taxon>Tracheophyta</taxon>
        <taxon>Spermatophyta</taxon>
        <taxon>Magnoliopsida</taxon>
        <taxon>eudicotyledons</taxon>
        <taxon>Gunneridae</taxon>
        <taxon>Pentapetalae</taxon>
        <taxon>rosids</taxon>
        <taxon>fabids</taxon>
        <taxon>Malpighiales</taxon>
        <taxon>Salicaceae</taxon>
        <taxon>Flacourtieae</taxon>
        <taxon>Dovyalis</taxon>
    </lineage>
</organism>
<evidence type="ECO:0000313" key="2">
    <source>
        <dbReference type="Proteomes" id="UP001314170"/>
    </source>
</evidence>
<gene>
    <name evidence="1" type="ORF">DCAF_LOCUS12523</name>
</gene>
<sequence>TSLVSTTKAESVLSVVRMREGEKENGPFCRFGDLPFKEEKGRRPQEEGRSCLQRFKLALI</sequence>
<accession>A0AAV1RN55</accession>